<name>A0ABV7MDA0_9PROT</name>
<protein>
    <recommendedName>
        <fullName evidence="5">Transmembrane protein (PGPGW)</fullName>
    </recommendedName>
</protein>
<dbReference type="EMBL" id="JBHRVA010000002">
    <property type="protein sequence ID" value="MFC3302747.1"/>
    <property type="molecule type" value="Genomic_DNA"/>
</dbReference>
<feature type="compositionally biased region" description="Acidic residues" evidence="1">
    <location>
        <begin position="84"/>
        <end position="93"/>
    </location>
</feature>
<feature type="transmembrane region" description="Helical" evidence="2">
    <location>
        <begin position="28"/>
        <end position="47"/>
    </location>
</feature>
<keyword evidence="2" id="KW-0812">Transmembrane</keyword>
<proteinExistence type="predicted"/>
<feature type="compositionally biased region" description="Basic and acidic residues" evidence="1">
    <location>
        <begin position="103"/>
        <end position="114"/>
    </location>
</feature>
<comment type="caution">
    <text evidence="3">The sequence shown here is derived from an EMBL/GenBank/DDBJ whole genome shotgun (WGS) entry which is preliminary data.</text>
</comment>
<evidence type="ECO:0008006" key="5">
    <source>
        <dbReference type="Google" id="ProtNLM"/>
    </source>
</evidence>
<feature type="region of interest" description="Disordered" evidence="1">
    <location>
        <begin position="75"/>
        <end position="114"/>
    </location>
</feature>
<reference evidence="4" key="1">
    <citation type="journal article" date="2019" name="Int. J. Syst. Evol. Microbiol.">
        <title>The Global Catalogue of Microorganisms (GCM) 10K type strain sequencing project: providing services to taxonomists for standard genome sequencing and annotation.</title>
        <authorList>
            <consortium name="The Broad Institute Genomics Platform"/>
            <consortium name="The Broad Institute Genome Sequencing Center for Infectious Disease"/>
            <person name="Wu L."/>
            <person name="Ma J."/>
        </authorList>
    </citation>
    <scope>NUCLEOTIDE SEQUENCE [LARGE SCALE GENOMIC DNA]</scope>
    <source>
        <strain evidence="4">KCTC 22245</strain>
    </source>
</reference>
<evidence type="ECO:0000256" key="2">
    <source>
        <dbReference type="SAM" id="Phobius"/>
    </source>
</evidence>
<evidence type="ECO:0000313" key="4">
    <source>
        <dbReference type="Proteomes" id="UP001595607"/>
    </source>
</evidence>
<evidence type="ECO:0000256" key="1">
    <source>
        <dbReference type="SAM" id="MobiDB-lite"/>
    </source>
</evidence>
<dbReference type="RefSeq" id="WP_189571452.1">
    <property type="nucleotide sequence ID" value="NZ_BMXU01000001.1"/>
</dbReference>
<keyword evidence="2" id="KW-1133">Transmembrane helix</keyword>
<evidence type="ECO:0000313" key="3">
    <source>
        <dbReference type="EMBL" id="MFC3302747.1"/>
    </source>
</evidence>
<keyword evidence="4" id="KW-1185">Reference proteome</keyword>
<accession>A0ABV7MDA0</accession>
<organism evidence="3 4">
    <name type="scientific">Parvularcula lutaonensis</name>
    <dbReference type="NCBI Taxonomy" id="491923"/>
    <lineage>
        <taxon>Bacteria</taxon>
        <taxon>Pseudomonadati</taxon>
        <taxon>Pseudomonadota</taxon>
        <taxon>Alphaproteobacteria</taxon>
        <taxon>Parvularculales</taxon>
        <taxon>Parvularculaceae</taxon>
        <taxon>Parvularcula</taxon>
    </lineage>
</organism>
<dbReference type="Proteomes" id="UP001595607">
    <property type="component" value="Unassembled WGS sequence"/>
</dbReference>
<sequence length="114" mass="13009">MIWRMIGTIVGLVLLVVSIPLTISPIPLGLLLLFISIIILVASNPLAARFLRWLRRKDPRVDSFFRNAEEVLPEELSAPLHETDGEDDREDETATTQRALGEPMRRVDIPRRLR</sequence>
<gene>
    <name evidence="3" type="ORF">ACFONP_08380</name>
</gene>
<keyword evidence="2" id="KW-0472">Membrane</keyword>